<dbReference type="InterPro" id="IPR016291">
    <property type="entry name" value="Isochorismatase"/>
</dbReference>
<proteinExistence type="predicted"/>
<evidence type="ECO:0000256" key="1">
    <source>
        <dbReference type="ARBA" id="ARBA00004924"/>
    </source>
</evidence>
<dbReference type="Gene3D" id="3.40.50.850">
    <property type="entry name" value="Isochorismatase-like"/>
    <property type="match status" value="1"/>
</dbReference>
<dbReference type="Proteomes" id="UP000035721">
    <property type="component" value="Unassembled WGS sequence"/>
</dbReference>
<dbReference type="AlphaFoldDB" id="A0A077LV68"/>
<accession>A0A077LV68</accession>
<dbReference type="SUPFAM" id="SSF47336">
    <property type="entry name" value="ACP-like"/>
    <property type="match status" value="1"/>
</dbReference>
<evidence type="ECO:0000256" key="2">
    <source>
        <dbReference type="ARBA" id="ARBA00012100"/>
    </source>
</evidence>
<reference evidence="7 8" key="1">
    <citation type="journal article" date="2013" name="ISME J.">
        <title>A metabolic model for members of the genus Tetrasphaera involved in enhanced biological phosphorus removal.</title>
        <authorList>
            <person name="Kristiansen R."/>
            <person name="Nguyen H.T.T."/>
            <person name="Saunders A.M."/>
            <person name="Nielsen J.L."/>
            <person name="Wimmer R."/>
            <person name="Le V.Q."/>
            <person name="McIlroy S.J."/>
            <person name="Petrovski S."/>
            <person name="Seviour R.J."/>
            <person name="Calteau A."/>
            <person name="Nielsen K.L."/>
            <person name="Nielsen P.H."/>
        </authorList>
    </citation>
    <scope>NUCLEOTIDE SEQUENCE [LARGE SCALE GENOMIC DNA]</scope>
    <source>
        <strain evidence="7 8">T1-X7</strain>
    </source>
</reference>
<dbReference type="RefSeq" id="WP_083454653.1">
    <property type="nucleotide sequence ID" value="NZ_HF570958.1"/>
</dbReference>
<gene>
    <name evidence="7" type="ORF">BN12_1370005</name>
</gene>
<dbReference type="InterPro" id="IPR036736">
    <property type="entry name" value="ACP-like_sf"/>
</dbReference>
<dbReference type="GO" id="GO:0008908">
    <property type="term" value="F:isochorismatase activity"/>
    <property type="evidence" value="ECO:0007669"/>
    <property type="project" value="UniProtKB-EC"/>
</dbReference>
<sequence>MPLPHLIDYPAPLTDLPESQATWSLEPERAAVLVHDLQRYFLRPFAPGSPVVEAMLTHTAAILRAARSAGIPVLYTAQDGDQDPAERGLQGDLWGRGMRADPEHTAIVDEVAPTGSDTVLPKHRYSAFARSDLADRLGRAGRGQLVITGVYAHIGILATVFDAFQREVQPFVVADAVADFGAAEHRRALCQVASCCGVVTTTDDVLARFGRPADVDGVDETDPWDARIRAALGGLLAGDAIEELFARPDADAFELGLDSLRAFEFLDLLADEGLDVDFGEFTRTPTLDWLRRQARSVGV</sequence>
<evidence type="ECO:0000259" key="6">
    <source>
        <dbReference type="Pfam" id="PF00857"/>
    </source>
</evidence>
<comment type="pathway">
    <text evidence="1">Siderophore biosynthesis.</text>
</comment>
<evidence type="ECO:0000313" key="8">
    <source>
        <dbReference type="Proteomes" id="UP000035721"/>
    </source>
</evidence>
<dbReference type="EMBL" id="CAJB01000043">
    <property type="protein sequence ID" value="CCH76642.1"/>
    <property type="molecule type" value="Genomic_DNA"/>
</dbReference>
<evidence type="ECO:0000256" key="3">
    <source>
        <dbReference type="ARBA" id="ARBA00022801"/>
    </source>
</evidence>
<evidence type="ECO:0000313" key="7">
    <source>
        <dbReference type="EMBL" id="CCH76642.1"/>
    </source>
</evidence>
<dbReference type="Pfam" id="PF00550">
    <property type="entry name" value="PP-binding"/>
    <property type="match status" value="1"/>
</dbReference>
<dbReference type="PANTHER" id="PTHR43540:SF3">
    <property type="entry name" value="ENTEROBACTIN SYNTHASE COMPONENT B"/>
    <property type="match status" value="1"/>
</dbReference>
<dbReference type="InterPro" id="IPR000868">
    <property type="entry name" value="Isochorismatase-like_dom"/>
</dbReference>
<dbReference type="Gene3D" id="1.10.1200.10">
    <property type="entry name" value="ACP-like"/>
    <property type="match status" value="1"/>
</dbReference>
<dbReference type="OrthoDB" id="9794942at2"/>
<dbReference type="InterPro" id="IPR036380">
    <property type="entry name" value="Isochorismatase-like_sf"/>
</dbReference>
<evidence type="ECO:0000256" key="4">
    <source>
        <dbReference type="ARBA" id="ARBA00048590"/>
    </source>
</evidence>
<dbReference type="EC" id="3.3.2.1" evidence="2"/>
<dbReference type="InterPro" id="IPR050272">
    <property type="entry name" value="Isochorismatase-like_hydrls"/>
</dbReference>
<feature type="domain" description="Carrier" evidence="5">
    <location>
        <begin position="243"/>
        <end position="287"/>
    </location>
</feature>
<feature type="domain" description="Isochorismatase-like" evidence="6">
    <location>
        <begin position="31"/>
        <end position="204"/>
    </location>
</feature>
<organism evidence="7 8">
    <name type="scientific">Nostocoides japonicum T1-X7</name>
    <dbReference type="NCBI Taxonomy" id="1194083"/>
    <lineage>
        <taxon>Bacteria</taxon>
        <taxon>Bacillati</taxon>
        <taxon>Actinomycetota</taxon>
        <taxon>Actinomycetes</taxon>
        <taxon>Micrococcales</taxon>
        <taxon>Intrasporangiaceae</taxon>
        <taxon>Nostocoides</taxon>
    </lineage>
</organism>
<dbReference type="STRING" id="1194083.BN12_1370005"/>
<dbReference type="PRINTS" id="PR01398">
    <property type="entry name" value="ISCHRISMTASE"/>
</dbReference>
<keyword evidence="3 7" id="KW-0378">Hydrolase</keyword>
<dbReference type="InterPro" id="IPR009081">
    <property type="entry name" value="PP-bd_ACP"/>
</dbReference>
<keyword evidence="8" id="KW-1185">Reference proteome</keyword>
<evidence type="ECO:0000259" key="5">
    <source>
        <dbReference type="Pfam" id="PF00550"/>
    </source>
</evidence>
<dbReference type="SUPFAM" id="SSF52499">
    <property type="entry name" value="Isochorismatase-like hydrolases"/>
    <property type="match status" value="1"/>
</dbReference>
<dbReference type="Pfam" id="PF00857">
    <property type="entry name" value="Isochorismatase"/>
    <property type="match status" value="1"/>
</dbReference>
<comment type="caution">
    <text evidence="7">The sequence shown here is derived from an EMBL/GenBank/DDBJ whole genome shotgun (WGS) entry which is preliminary data.</text>
</comment>
<name>A0A077LV68_9MICO</name>
<comment type="catalytic activity">
    <reaction evidence="4">
        <text>isochorismate + H2O = (2S,3S)-2,3-dihydroxy-2,3-dihydrobenzoate + pyruvate</text>
        <dbReference type="Rhea" id="RHEA:11112"/>
        <dbReference type="ChEBI" id="CHEBI:15361"/>
        <dbReference type="ChEBI" id="CHEBI:15377"/>
        <dbReference type="ChEBI" id="CHEBI:29780"/>
        <dbReference type="ChEBI" id="CHEBI:58764"/>
        <dbReference type="EC" id="3.3.2.1"/>
    </reaction>
</comment>
<protein>
    <recommendedName>
        <fullName evidence="2">isochorismatase</fullName>
        <ecNumber evidence="2">3.3.2.1</ecNumber>
    </recommendedName>
</protein>
<dbReference type="PANTHER" id="PTHR43540">
    <property type="entry name" value="PEROXYUREIDOACRYLATE/UREIDOACRYLATE AMIDOHYDROLASE-RELATED"/>
    <property type="match status" value="1"/>
</dbReference>